<dbReference type="EC" id="6.1.1.22" evidence="2 8"/>
<dbReference type="GO" id="GO:0003676">
    <property type="term" value="F:nucleic acid binding"/>
    <property type="evidence" value="ECO:0007669"/>
    <property type="project" value="InterPro"/>
</dbReference>
<evidence type="ECO:0000256" key="4">
    <source>
        <dbReference type="ARBA" id="ARBA00022741"/>
    </source>
</evidence>
<gene>
    <name evidence="10" type="primary">asnS</name>
    <name evidence="10" type="ORF">KC571_03320</name>
</gene>
<name>A0A955LGY4_UNCKA</name>
<comment type="similarity">
    <text evidence="1">Belongs to the class-II aminoacyl-tRNA synthetase family.</text>
</comment>
<comment type="caution">
    <text evidence="10">The sequence shown here is derived from an EMBL/GenBank/DDBJ whole genome shotgun (WGS) entry which is preliminary data.</text>
</comment>
<organism evidence="10 11">
    <name type="scientific">candidate division WWE3 bacterium</name>
    <dbReference type="NCBI Taxonomy" id="2053526"/>
    <lineage>
        <taxon>Bacteria</taxon>
        <taxon>Katanobacteria</taxon>
    </lineage>
</organism>
<evidence type="ECO:0000256" key="3">
    <source>
        <dbReference type="ARBA" id="ARBA00022598"/>
    </source>
</evidence>
<evidence type="ECO:0000259" key="9">
    <source>
        <dbReference type="PROSITE" id="PS50862"/>
    </source>
</evidence>
<dbReference type="GO" id="GO:0006421">
    <property type="term" value="P:asparaginyl-tRNA aminoacylation"/>
    <property type="evidence" value="ECO:0007669"/>
    <property type="project" value="UniProtKB-UniRule"/>
</dbReference>
<dbReference type="InterPro" id="IPR006195">
    <property type="entry name" value="aa-tRNA-synth_II"/>
</dbReference>
<evidence type="ECO:0000256" key="8">
    <source>
        <dbReference type="NCBIfam" id="TIGR00457"/>
    </source>
</evidence>
<dbReference type="SUPFAM" id="SSF50249">
    <property type="entry name" value="Nucleic acid-binding proteins"/>
    <property type="match status" value="1"/>
</dbReference>
<dbReference type="Pfam" id="PF00152">
    <property type="entry name" value="tRNA-synt_2"/>
    <property type="match status" value="1"/>
</dbReference>
<dbReference type="NCBIfam" id="NF003037">
    <property type="entry name" value="PRK03932.1"/>
    <property type="match status" value="1"/>
</dbReference>
<evidence type="ECO:0000313" key="10">
    <source>
        <dbReference type="EMBL" id="MCA9390410.1"/>
    </source>
</evidence>
<dbReference type="AlphaFoldDB" id="A0A955LGY4"/>
<dbReference type="GO" id="GO:0004816">
    <property type="term" value="F:asparagine-tRNA ligase activity"/>
    <property type="evidence" value="ECO:0007669"/>
    <property type="project" value="UniProtKB-UniRule"/>
</dbReference>
<evidence type="ECO:0000256" key="1">
    <source>
        <dbReference type="ARBA" id="ARBA00008226"/>
    </source>
</evidence>
<dbReference type="PROSITE" id="PS50862">
    <property type="entry name" value="AA_TRNA_LIGASE_II"/>
    <property type="match status" value="1"/>
</dbReference>
<dbReference type="PRINTS" id="PR01042">
    <property type="entry name" value="TRNASYNTHASP"/>
</dbReference>
<dbReference type="Gene3D" id="3.30.930.10">
    <property type="entry name" value="Bira Bifunctional Protein, Domain 2"/>
    <property type="match status" value="1"/>
</dbReference>
<dbReference type="PANTHER" id="PTHR22594">
    <property type="entry name" value="ASPARTYL/LYSYL-TRNA SYNTHETASE"/>
    <property type="match status" value="1"/>
</dbReference>
<dbReference type="GO" id="GO:0005524">
    <property type="term" value="F:ATP binding"/>
    <property type="evidence" value="ECO:0007669"/>
    <property type="project" value="UniProtKB-KW"/>
</dbReference>
<dbReference type="Proteomes" id="UP000701698">
    <property type="component" value="Unassembled WGS sequence"/>
</dbReference>
<dbReference type="Pfam" id="PF01336">
    <property type="entry name" value="tRNA_anti-codon"/>
    <property type="match status" value="1"/>
</dbReference>
<feature type="domain" description="Aminoacyl-transfer RNA synthetases class-II family profile" evidence="9">
    <location>
        <begin position="133"/>
        <end position="411"/>
    </location>
</feature>
<dbReference type="InterPro" id="IPR004364">
    <property type="entry name" value="Aa-tRNA-synt_II"/>
</dbReference>
<keyword evidence="5" id="KW-0067">ATP-binding</keyword>
<dbReference type="InterPro" id="IPR004522">
    <property type="entry name" value="Asn-tRNA-ligase"/>
</dbReference>
<dbReference type="NCBIfam" id="TIGR00457">
    <property type="entry name" value="asnS"/>
    <property type="match status" value="1"/>
</dbReference>
<keyword evidence="7" id="KW-0030">Aminoacyl-tRNA synthetase</keyword>
<proteinExistence type="inferred from homology"/>
<dbReference type="Gene3D" id="2.40.50.140">
    <property type="entry name" value="Nucleic acid-binding proteins"/>
    <property type="match status" value="1"/>
</dbReference>
<reference evidence="10" key="1">
    <citation type="submission" date="2020-04" db="EMBL/GenBank/DDBJ databases">
        <authorList>
            <person name="Zhang T."/>
        </authorList>
    </citation>
    <scope>NUCLEOTIDE SEQUENCE</scope>
    <source>
        <strain evidence="10">HKST-UBA01</strain>
    </source>
</reference>
<dbReference type="PANTHER" id="PTHR22594:SF34">
    <property type="entry name" value="ASPARAGINE--TRNA LIGASE, MITOCHONDRIAL-RELATED"/>
    <property type="match status" value="1"/>
</dbReference>
<accession>A0A955LGY4</accession>
<evidence type="ECO:0000313" key="11">
    <source>
        <dbReference type="Proteomes" id="UP000701698"/>
    </source>
</evidence>
<evidence type="ECO:0000256" key="7">
    <source>
        <dbReference type="ARBA" id="ARBA00023146"/>
    </source>
</evidence>
<dbReference type="CDD" id="cd00776">
    <property type="entry name" value="AsxRS_core"/>
    <property type="match status" value="1"/>
</dbReference>
<dbReference type="InterPro" id="IPR045864">
    <property type="entry name" value="aa-tRNA-synth_II/BPL/LPL"/>
</dbReference>
<evidence type="ECO:0000256" key="5">
    <source>
        <dbReference type="ARBA" id="ARBA00022840"/>
    </source>
</evidence>
<dbReference type="InterPro" id="IPR004365">
    <property type="entry name" value="NA-bd_OB_tRNA"/>
</dbReference>
<keyword evidence="6" id="KW-0648">Protein biosynthesis</keyword>
<evidence type="ECO:0000256" key="6">
    <source>
        <dbReference type="ARBA" id="ARBA00022917"/>
    </source>
</evidence>
<evidence type="ECO:0000256" key="2">
    <source>
        <dbReference type="ARBA" id="ARBA00012816"/>
    </source>
</evidence>
<protein>
    <recommendedName>
        <fullName evidence="2 8">Asparagine--tRNA ligase</fullName>
        <ecNumber evidence="2 8">6.1.1.22</ecNumber>
    </recommendedName>
</protein>
<sequence>MNEYTAIENLTQMVNQDVHLRGWMFNKRSSGKIHFLHVRDGSGSVQVVVDEGTVDQKTIETVKDLTIESSLLVSGTVSEDKRSPLGVEIHASTITPVQIVTEDYPIGKKEHGVDFLLSNRHLWLRSPTQWATMRIRNHAFLALTKFFESEGYVRFDSPILTPNACEGTTDLFEIDYFGKPAYLSQSGQLYLEAAIASLGKVYDFGPVFRAEKSKTRRHLNEFWMLDAECAFMDLDIMMDFEERLVMSVVSYMLEHARPEFKILGRDISKFENIKTPFLRLHYDEAVEKLRGLGSDINWGEDFGNDDEDTLFKDGDQPIFVHRYPTEIKGFYFKTDEVRPELSLSLDLFVPEGYGELIGGGQRVDSFDTLINNIHEESLSEEDFAWYLDLRKFGSVPHSGFGIGFERLVAWL</sequence>
<dbReference type="InterPro" id="IPR012340">
    <property type="entry name" value="NA-bd_OB-fold"/>
</dbReference>
<feature type="non-terminal residue" evidence="10">
    <location>
        <position position="411"/>
    </location>
</feature>
<reference evidence="10" key="2">
    <citation type="journal article" date="2021" name="Microbiome">
        <title>Successional dynamics and alternative stable states in a saline activated sludge microbial community over 9 years.</title>
        <authorList>
            <person name="Wang Y."/>
            <person name="Ye J."/>
            <person name="Ju F."/>
            <person name="Liu L."/>
            <person name="Boyd J.A."/>
            <person name="Deng Y."/>
            <person name="Parks D.H."/>
            <person name="Jiang X."/>
            <person name="Yin X."/>
            <person name="Woodcroft B.J."/>
            <person name="Tyson G.W."/>
            <person name="Hugenholtz P."/>
            <person name="Polz M.F."/>
            <person name="Zhang T."/>
        </authorList>
    </citation>
    <scope>NUCLEOTIDE SEQUENCE</scope>
    <source>
        <strain evidence="10">HKST-UBA01</strain>
    </source>
</reference>
<dbReference type="InterPro" id="IPR002312">
    <property type="entry name" value="Asp/Asn-tRNA-synth_IIb"/>
</dbReference>
<keyword evidence="3 10" id="KW-0436">Ligase</keyword>
<dbReference type="SUPFAM" id="SSF55681">
    <property type="entry name" value="Class II aaRS and biotin synthetases"/>
    <property type="match status" value="1"/>
</dbReference>
<dbReference type="EMBL" id="JAGQKX010000088">
    <property type="protein sequence ID" value="MCA9390410.1"/>
    <property type="molecule type" value="Genomic_DNA"/>
</dbReference>
<keyword evidence="4" id="KW-0547">Nucleotide-binding</keyword>